<evidence type="ECO:0000256" key="1">
    <source>
        <dbReference type="ARBA" id="ARBA00000223"/>
    </source>
</evidence>
<gene>
    <name evidence="6 7" type="primary">rbsD</name>
    <name evidence="7" type="ORF">ACFO26_04140</name>
</gene>
<evidence type="ECO:0000313" key="8">
    <source>
        <dbReference type="Proteomes" id="UP001595987"/>
    </source>
</evidence>
<dbReference type="EC" id="5.4.99.62" evidence="2 6"/>
<evidence type="ECO:0000256" key="4">
    <source>
        <dbReference type="ARBA" id="ARBA00023235"/>
    </source>
</evidence>
<dbReference type="Pfam" id="PF05025">
    <property type="entry name" value="RbsD_FucU"/>
    <property type="match status" value="1"/>
</dbReference>
<keyword evidence="5 6" id="KW-0119">Carbohydrate metabolism</keyword>
<dbReference type="InterPro" id="IPR023750">
    <property type="entry name" value="RbsD-like_sf"/>
</dbReference>
<comment type="function">
    <text evidence="6">Catalyzes the interconversion of beta-pyran and beta-furan forms of D-ribose.</text>
</comment>
<sequence>MKKNGILNSELAKVVDDLGHTDQVCISDLGLPVPKDIKKIDLALRKNLPSFQDVIDSYLENVLVEKIYLAEEIKEKNPLQLEKFLEKLPQDVEVVFVSHDELKAMTKNVKAIVRTGEATPYSNVILQSGVII</sequence>
<name>A0ABV9JFC2_9LACT</name>
<comment type="similarity">
    <text evidence="6">Belongs to the RbsD / FucU family. RbsD subfamily.</text>
</comment>
<dbReference type="Gene3D" id="3.40.1650.10">
    <property type="entry name" value="RbsD-like domain"/>
    <property type="match status" value="1"/>
</dbReference>
<organism evidence="7 8">
    <name type="scientific">Lactococcus nasutitermitis</name>
    <dbReference type="NCBI Taxonomy" id="1652957"/>
    <lineage>
        <taxon>Bacteria</taxon>
        <taxon>Bacillati</taxon>
        <taxon>Bacillota</taxon>
        <taxon>Bacilli</taxon>
        <taxon>Lactobacillales</taxon>
        <taxon>Streptococcaceae</taxon>
        <taxon>Lactococcus</taxon>
    </lineage>
</organism>
<dbReference type="PANTHER" id="PTHR37831">
    <property type="entry name" value="D-RIBOSE PYRANASE"/>
    <property type="match status" value="1"/>
</dbReference>
<keyword evidence="4 6" id="KW-0413">Isomerase</keyword>
<feature type="binding site" evidence="6">
    <location>
        <position position="99"/>
    </location>
    <ligand>
        <name>substrate</name>
    </ligand>
</feature>
<accession>A0ABV9JFC2</accession>
<comment type="caution">
    <text evidence="7">The sequence shown here is derived from an EMBL/GenBank/DDBJ whole genome shotgun (WGS) entry which is preliminary data.</text>
</comment>
<evidence type="ECO:0000256" key="6">
    <source>
        <dbReference type="HAMAP-Rule" id="MF_01661"/>
    </source>
</evidence>
<dbReference type="EMBL" id="JBHSGD010000004">
    <property type="protein sequence ID" value="MFC4652090.1"/>
    <property type="molecule type" value="Genomic_DNA"/>
</dbReference>
<keyword evidence="8" id="KW-1185">Reference proteome</keyword>
<comment type="subunit">
    <text evidence="6">Homodecamer.</text>
</comment>
<evidence type="ECO:0000256" key="2">
    <source>
        <dbReference type="ARBA" id="ARBA00012862"/>
    </source>
</evidence>
<dbReference type="Proteomes" id="UP001595987">
    <property type="component" value="Unassembled WGS sequence"/>
</dbReference>
<evidence type="ECO:0000256" key="3">
    <source>
        <dbReference type="ARBA" id="ARBA00022490"/>
    </source>
</evidence>
<comment type="catalytic activity">
    <reaction evidence="1 6">
        <text>beta-D-ribopyranose = beta-D-ribofuranose</text>
        <dbReference type="Rhea" id="RHEA:25432"/>
        <dbReference type="ChEBI" id="CHEBI:27476"/>
        <dbReference type="ChEBI" id="CHEBI:47002"/>
        <dbReference type="EC" id="5.4.99.62"/>
    </reaction>
</comment>
<feature type="active site" description="Proton donor" evidence="6">
    <location>
        <position position="20"/>
    </location>
</feature>
<dbReference type="InterPro" id="IPR023064">
    <property type="entry name" value="D-ribose_pyranase"/>
</dbReference>
<feature type="binding site" evidence="6">
    <location>
        <begin position="121"/>
        <end position="123"/>
    </location>
    <ligand>
        <name>substrate</name>
    </ligand>
</feature>
<dbReference type="PANTHER" id="PTHR37831:SF1">
    <property type="entry name" value="D-RIBOSE PYRANASE"/>
    <property type="match status" value="1"/>
</dbReference>
<dbReference type="InterPro" id="IPR007721">
    <property type="entry name" value="RbsD_FucU"/>
</dbReference>
<dbReference type="SUPFAM" id="SSF102546">
    <property type="entry name" value="RbsD-like"/>
    <property type="match status" value="1"/>
</dbReference>
<dbReference type="HAMAP" id="MF_01661">
    <property type="entry name" value="D_rib_pyranase"/>
    <property type="match status" value="1"/>
</dbReference>
<evidence type="ECO:0000313" key="7">
    <source>
        <dbReference type="EMBL" id="MFC4652090.1"/>
    </source>
</evidence>
<reference evidence="8" key="1">
    <citation type="journal article" date="2019" name="Int. J. Syst. Evol. Microbiol.">
        <title>The Global Catalogue of Microorganisms (GCM) 10K type strain sequencing project: providing services to taxonomists for standard genome sequencing and annotation.</title>
        <authorList>
            <consortium name="The Broad Institute Genomics Platform"/>
            <consortium name="The Broad Institute Genome Sequencing Center for Infectious Disease"/>
            <person name="Wu L."/>
            <person name="Ma J."/>
        </authorList>
    </citation>
    <scope>NUCLEOTIDE SEQUENCE [LARGE SCALE GENOMIC DNA]</scope>
    <source>
        <strain evidence="8">CCUG 63287</strain>
    </source>
</reference>
<comment type="pathway">
    <text evidence="6">Carbohydrate metabolism; D-ribose degradation; D-ribose 5-phosphate from beta-D-ribopyranose: step 1/2.</text>
</comment>
<keyword evidence="3 6" id="KW-0963">Cytoplasm</keyword>
<protein>
    <recommendedName>
        <fullName evidence="2 6">D-ribose pyranase</fullName>
        <ecNumber evidence="2 6">5.4.99.62</ecNumber>
    </recommendedName>
</protein>
<proteinExistence type="inferred from homology"/>
<feature type="binding site" evidence="6">
    <location>
        <position position="28"/>
    </location>
    <ligand>
        <name>substrate</name>
    </ligand>
</feature>
<dbReference type="NCBIfam" id="NF008761">
    <property type="entry name" value="PRK11797.1"/>
    <property type="match status" value="1"/>
</dbReference>
<evidence type="ECO:0000256" key="5">
    <source>
        <dbReference type="ARBA" id="ARBA00023277"/>
    </source>
</evidence>
<dbReference type="GO" id="GO:0062193">
    <property type="term" value="F:D-ribose pyranase activity"/>
    <property type="evidence" value="ECO:0007669"/>
    <property type="project" value="UniProtKB-EC"/>
</dbReference>
<comment type="subcellular location">
    <subcellularLocation>
        <location evidence="6">Cytoplasm</location>
    </subcellularLocation>
</comment>
<dbReference type="RefSeq" id="WP_213533410.1">
    <property type="nucleotide sequence ID" value="NZ_BOVQ01000002.1"/>
</dbReference>